<dbReference type="AlphaFoldDB" id="A0A0D1D8I4"/>
<dbReference type="PANTHER" id="PTHR42659">
    <property type="entry name" value="XANTHINE DEHYDROGENASE SUBUNIT C-RELATED"/>
    <property type="match status" value="1"/>
</dbReference>
<dbReference type="EMBL" id="JYFE01000037">
    <property type="protein sequence ID" value="KIT16228.1"/>
    <property type="molecule type" value="Genomic_DNA"/>
</dbReference>
<dbReference type="SMART" id="SM01092">
    <property type="entry name" value="CO_deh_flav_C"/>
    <property type="match status" value="1"/>
</dbReference>
<gene>
    <name evidence="5" type="primary">coxM_2</name>
    <name evidence="5" type="ORF">jaqu_19800</name>
</gene>
<evidence type="ECO:0000313" key="6">
    <source>
        <dbReference type="Proteomes" id="UP000032232"/>
    </source>
</evidence>
<proteinExistence type="predicted"/>
<dbReference type="InterPro" id="IPR036683">
    <property type="entry name" value="CO_DH_flav_C_dom_sf"/>
</dbReference>
<dbReference type="EC" id="1.2.99.2" evidence="5"/>
<evidence type="ECO:0000256" key="2">
    <source>
        <dbReference type="ARBA" id="ARBA00022827"/>
    </source>
</evidence>
<dbReference type="RefSeq" id="WP_043918802.1">
    <property type="nucleotide sequence ID" value="NZ_FZPF01000006.1"/>
</dbReference>
<dbReference type="Proteomes" id="UP000032232">
    <property type="component" value="Unassembled WGS sequence"/>
</dbReference>
<name>A0A0D1D8I4_9RHOB</name>
<evidence type="ECO:0000259" key="4">
    <source>
        <dbReference type="PROSITE" id="PS51387"/>
    </source>
</evidence>
<comment type="caution">
    <text evidence="5">The sequence shown here is derived from an EMBL/GenBank/DDBJ whole genome shotgun (WGS) entry which is preliminary data.</text>
</comment>
<sequence>MTRVETVATTAEAARILSDGAAYLGGGTMLMRAVNAGTAPPRLVRTADPVLRAVSARGDTVTVGAGVTMARILAEPQLDFLHPVARAVGSPQIRNMATVGGNLFAPHPYGDFAVALLALGARARMAGAGGTRPLDDLLRDRDRPGGLVEAVEIPRPPARAFRFHKVSRVKPRGVSVISIAVLAPSPGGKLAGVRVAYGAMGPTPLRAAAVERVLEGGRLDQAARERAVAVAAEGLDPPTDALASGWYRGEVAGVHLGRLLARMEEGR</sequence>
<keyword evidence="6" id="KW-1185">Reference proteome</keyword>
<protein>
    <submittedName>
        <fullName evidence="5">CoxM_2 protein</fullName>
        <ecNumber evidence="5">1.2.99.2</ecNumber>
    </submittedName>
</protein>
<dbReference type="PATRIC" id="fig|935700.4.peg.2047"/>
<dbReference type="GO" id="GO:0016491">
    <property type="term" value="F:oxidoreductase activity"/>
    <property type="evidence" value="ECO:0007669"/>
    <property type="project" value="UniProtKB-KW"/>
</dbReference>
<dbReference type="InterPro" id="IPR016166">
    <property type="entry name" value="FAD-bd_PCMH"/>
</dbReference>
<dbReference type="GO" id="GO:0071949">
    <property type="term" value="F:FAD binding"/>
    <property type="evidence" value="ECO:0007669"/>
    <property type="project" value="InterPro"/>
</dbReference>
<dbReference type="Gene3D" id="3.30.465.10">
    <property type="match status" value="1"/>
</dbReference>
<dbReference type="Pfam" id="PF00941">
    <property type="entry name" value="FAD_binding_5"/>
    <property type="match status" value="1"/>
</dbReference>
<evidence type="ECO:0000256" key="1">
    <source>
        <dbReference type="ARBA" id="ARBA00022630"/>
    </source>
</evidence>
<dbReference type="InterPro" id="IPR016169">
    <property type="entry name" value="FAD-bd_PCMH_sub2"/>
</dbReference>
<dbReference type="SUPFAM" id="SSF55447">
    <property type="entry name" value="CO dehydrogenase flavoprotein C-terminal domain-like"/>
    <property type="match status" value="1"/>
</dbReference>
<dbReference type="InterPro" id="IPR005107">
    <property type="entry name" value="CO_DH_flav_C"/>
</dbReference>
<feature type="domain" description="FAD-binding PCMH-type" evidence="4">
    <location>
        <begin position="1"/>
        <end position="158"/>
    </location>
</feature>
<dbReference type="STRING" id="935700.jaqu_19800"/>
<keyword evidence="3 5" id="KW-0560">Oxidoreductase</keyword>
<dbReference type="PANTHER" id="PTHR42659:SF2">
    <property type="entry name" value="XANTHINE DEHYDROGENASE SUBUNIT C-RELATED"/>
    <property type="match status" value="1"/>
</dbReference>
<dbReference type="Pfam" id="PF03450">
    <property type="entry name" value="CO_deh_flav_C"/>
    <property type="match status" value="1"/>
</dbReference>
<dbReference type="InterPro" id="IPR002346">
    <property type="entry name" value="Mopterin_DH_FAD-bd"/>
</dbReference>
<organism evidence="5 6">
    <name type="scientific">Jannaschia aquimarina</name>
    <dbReference type="NCBI Taxonomy" id="935700"/>
    <lineage>
        <taxon>Bacteria</taxon>
        <taxon>Pseudomonadati</taxon>
        <taxon>Pseudomonadota</taxon>
        <taxon>Alphaproteobacteria</taxon>
        <taxon>Rhodobacterales</taxon>
        <taxon>Roseobacteraceae</taxon>
        <taxon>Jannaschia</taxon>
    </lineage>
</organism>
<dbReference type="OrthoDB" id="9814706at2"/>
<evidence type="ECO:0000256" key="3">
    <source>
        <dbReference type="ARBA" id="ARBA00023002"/>
    </source>
</evidence>
<dbReference type="PROSITE" id="PS51387">
    <property type="entry name" value="FAD_PCMH"/>
    <property type="match status" value="1"/>
</dbReference>
<evidence type="ECO:0000313" key="5">
    <source>
        <dbReference type="EMBL" id="KIT16228.1"/>
    </source>
</evidence>
<keyword evidence="1" id="KW-0285">Flavoprotein</keyword>
<dbReference type="InterPro" id="IPR051312">
    <property type="entry name" value="Diverse_Substr_Oxidored"/>
</dbReference>
<reference evidence="5 6" key="1">
    <citation type="submission" date="2015-02" db="EMBL/GenBank/DDBJ databases">
        <title>Genome Sequence of Jannaschia aquimarina DSM28248, a member of the Roseobacter clade.</title>
        <authorList>
            <person name="Voget S."/>
            <person name="Daniel R."/>
        </authorList>
    </citation>
    <scope>NUCLEOTIDE SEQUENCE [LARGE SCALE GENOMIC DNA]</scope>
    <source>
        <strain evidence="5 6">GSW-M26</strain>
    </source>
</reference>
<accession>A0A0D1D8I4</accession>
<dbReference type="SUPFAM" id="SSF56176">
    <property type="entry name" value="FAD-binding/transporter-associated domain-like"/>
    <property type="match status" value="1"/>
</dbReference>
<dbReference type="InterPro" id="IPR036318">
    <property type="entry name" value="FAD-bd_PCMH-like_sf"/>
</dbReference>
<dbReference type="Gene3D" id="3.30.390.50">
    <property type="entry name" value="CO dehydrogenase flavoprotein, C-terminal domain"/>
    <property type="match status" value="1"/>
</dbReference>
<keyword evidence="2" id="KW-0274">FAD</keyword>